<organism evidence="2 3">
    <name type="scientific">Dysgonomonas mossii</name>
    <dbReference type="NCBI Taxonomy" id="163665"/>
    <lineage>
        <taxon>Bacteria</taxon>
        <taxon>Pseudomonadati</taxon>
        <taxon>Bacteroidota</taxon>
        <taxon>Bacteroidia</taxon>
        <taxon>Bacteroidales</taxon>
        <taxon>Dysgonomonadaceae</taxon>
        <taxon>Dysgonomonas</taxon>
    </lineage>
</organism>
<dbReference type="Proteomes" id="UP000298285">
    <property type="component" value="Unassembled WGS sequence"/>
</dbReference>
<dbReference type="GO" id="GO:0006189">
    <property type="term" value="P:'de novo' IMP biosynthetic process"/>
    <property type="evidence" value="ECO:0007669"/>
    <property type="project" value="InterPro"/>
</dbReference>
<reference evidence="2 3" key="1">
    <citation type="submission" date="2019-03" db="EMBL/GenBank/DDBJ databases">
        <title>Diversity of the mouse oral microbiome.</title>
        <authorList>
            <person name="Joseph S."/>
            <person name="Aduse-Opoku J."/>
            <person name="Curtis M."/>
            <person name="Wade W."/>
            <person name="Hashim A."/>
        </authorList>
    </citation>
    <scope>NUCLEOTIDE SEQUENCE [LARGE SCALE GENOMIC DNA]</scope>
    <source>
        <strain evidence="2 3">P11</strain>
    </source>
</reference>
<dbReference type="PANTHER" id="PTHR43555">
    <property type="entry name" value="PHOSPHORIBOSYLFORMYLGLYCINAMIDINE SYNTHASE SUBUNIT PURL"/>
    <property type="match status" value="1"/>
</dbReference>
<comment type="caution">
    <text evidence="2">The sequence shown here is derived from an EMBL/GenBank/DDBJ whole genome shotgun (WGS) entry which is preliminary data.</text>
</comment>
<feature type="domain" description="Phosphoribosylformylglycinamidine synthase linker" evidence="1">
    <location>
        <begin position="12"/>
        <end position="58"/>
    </location>
</feature>
<sequence>MSKFLEPSIKEIETEHLYRDMGLTDEEYQKVISILGRKPNFTEIGIFSVMWSEHCSYKHSTPFLKQFPT</sequence>
<dbReference type="Pfam" id="PF18072">
    <property type="entry name" value="FGAR-AT_linker"/>
    <property type="match status" value="1"/>
</dbReference>
<dbReference type="GO" id="GO:0004642">
    <property type="term" value="F:phosphoribosylformylglycinamidine synthase activity"/>
    <property type="evidence" value="ECO:0007669"/>
    <property type="project" value="InterPro"/>
</dbReference>
<dbReference type="Gene3D" id="3.90.650.10">
    <property type="entry name" value="PurM-like C-terminal domain"/>
    <property type="match status" value="1"/>
</dbReference>
<evidence type="ECO:0000259" key="1">
    <source>
        <dbReference type="Pfam" id="PF18072"/>
    </source>
</evidence>
<dbReference type="OrthoDB" id="9804441at2"/>
<dbReference type="AlphaFoldDB" id="A0A4Y9IHI5"/>
<dbReference type="InterPro" id="IPR036676">
    <property type="entry name" value="PurM-like_C_sf"/>
</dbReference>
<dbReference type="SUPFAM" id="SSF109736">
    <property type="entry name" value="FGAM synthase PurL, linker domain"/>
    <property type="match status" value="1"/>
</dbReference>
<dbReference type="RefSeq" id="WP_135107586.1">
    <property type="nucleotide sequence ID" value="NZ_JADGKW010000090.1"/>
</dbReference>
<name>A0A4Y9IHI5_9BACT</name>
<dbReference type="InterPro" id="IPR010074">
    <property type="entry name" value="PRibForGlyAmidine_synth_PurL"/>
</dbReference>
<dbReference type="EMBL" id="SPPK01000090">
    <property type="protein sequence ID" value="TFU85346.1"/>
    <property type="molecule type" value="Genomic_DNA"/>
</dbReference>
<evidence type="ECO:0000313" key="2">
    <source>
        <dbReference type="EMBL" id="TFU85346.1"/>
    </source>
</evidence>
<accession>A0A4Y9IHI5</accession>
<dbReference type="PANTHER" id="PTHR43555:SF1">
    <property type="entry name" value="PHOSPHORIBOSYLFORMYLGLYCINAMIDINE SYNTHASE SUBUNIT PURL"/>
    <property type="match status" value="1"/>
</dbReference>
<proteinExistence type="predicted"/>
<protein>
    <recommendedName>
        <fullName evidence="1">Phosphoribosylformylglycinamidine synthase linker domain-containing protein</fullName>
    </recommendedName>
</protein>
<dbReference type="InterPro" id="IPR041609">
    <property type="entry name" value="PurL_linker"/>
</dbReference>
<gene>
    <name evidence="2" type="ORF">E4T88_17570</name>
</gene>
<evidence type="ECO:0000313" key="3">
    <source>
        <dbReference type="Proteomes" id="UP000298285"/>
    </source>
</evidence>
<feature type="non-terminal residue" evidence="2">
    <location>
        <position position="69"/>
    </location>
</feature>